<keyword evidence="1" id="KW-0521">NADP</keyword>
<evidence type="ECO:0000256" key="2">
    <source>
        <dbReference type="RuleBase" id="RU000363"/>
    </source>
</evidence>
<protein>
    <submittedName>
        <fullName evidence="3">2,5-dichloro-2,5-cyclohexadiene-1,4-diol dehydrogenase</fullName>
    </submittedName>
</protein>
<comment type="similarity">
    <text evidence="2">Belongs to the short-chain dehydrogenases/reductases (SDR) family.</text>
</comment>
<organism evidence="3 4">
    <name type="scientific">Lachnellula hyalina</name>
    <dbReference type="NCBI Taxonomy" id="1316788"/>
    <lineage>
        <taxon>Eukaryota</taxon>
        <taxon>Fungi</taxon>
        <taxon>Dikarya</taxon>
        <taxon>Ascomycota</taxon>
        <taxon>Pezizomycotina</taxon>
        <taxon>Leotiomycetes</taxon>
        <taxon>Helotiales</taxon>
        <taxon>Lachnaceae</taxon>
        <taxon>Lachnellula</taxon>
    </lineage>
</organism>
<dbReference type="GeneID" id="41984809"/>
<dbReference type="InterPro" id="IPR002347">
    <property type="entry name" value="SDR_fam"/>
</dbReference>
<comment type="caution">
    <text evidence="3">The sequence shown here is derived from an EMBL/GenBank/DDBJ whole genome shotgun (WGS) entry which is preliminary data.</text>
</comment>
<dbReference type="OrthoDB" id="5840532at2759"/>
<proteinExistence type="inferred from homology"/>
<accession>A0A8H8R048</accession>
<evidence type="ECO:0000256" key="1">
    <source>
        <dbReference type="ARBA" id="ARBA00022857"/>
    </source>
</evidence>
<dbReference type="Pfam" id="PF00106">
    <property type="entry name" value="adh_short"/>
    <property type="match status" value="1"/>
</dbReference>
<dbReference type="EMBL" id="QGMH01000089">
    <property type="protein sequence ID" value="TVY25636.1"/>
    <property type="molecule type" value="Genomic_DNA"/>
</dbReference>
<reference evidence="3 4" key="1">
    <citation type="submission" date="2018-05" db="EMBL/GenBank/DDBJ databases">
        <title>Genome sequencing and assembly of the regulated plant pathogen Lachnellula willkommii and related sister species for the development of diagnostic species identification markers.</title>
        <authorList>
            <person name="Giroux E."/>
            <person name="Bilodeau G."/>
        </authorList>
    </citation>
    <scope>NUCLEOTIDE SEQUENCE [LARGE SCALE GENOMIC DNA]</scope>
    <source>
        <strain evidence="3 4">CBS 185.66</strain>
    </source>
</reference>
<dbReference type="FunFam" id="3.40.50.720:FF:000084">
    <property type="entry name" value="Short-chain dehydrogenase reductase"/>
    <property type="match status" value="1"/>
</dbReference>
<dbReference type="AlphaFoldDB" id="A0A8H8R048"/>
<evidence type="ECO:0000313" key="3">
    <source>
        <dbReference type="EMBL" id="TVY25636.1"/>
    </source>
</evidence>
<dbReference type="SUPFAM" id="SSF51735">
    <property type="entry name" value="NAD(P)-binding Rossmann-fold domains"/>
    <property type="match status" value="1"/>
</dbReference>
<dbReference type="PRINTS" id="PR00081">
    <property type="entry name" value="GDHRDH"/>
</dbReference>
<dbReference type="CDD" id="cd05233">
    <property type="entry name" value="SDR_c"/>
    <property type="match status" value="1"/>
</dbReference>
<dbReference type="PANTHER" id="PTHR42820:SF1">
    <property type="entry name" value="SHORT-CHAIN DEHYDROGENASE_REDUCTASE FAMILY PROTEIN"/>
    <property type="match status" value="1"/>
</dbReference>
<dbReference type="PRINTS" id="PR00080">
    <property type="entry name" value="SDRFAMILY"/>
</dbReference>
<dbReference type="InterPro" id="IPR036291">
    <property type="entry name" value="NAD(P)-bd_dom_sf"/>
</dbReference>
<dbReference type="RefSeq" id="XP_031004424.1">
    <property type="nucleotide sequence ID" value="XM_031149568.1"/>
</dbReference>
<keyword evidence="4" id="KW-1185">Reference proteome</keyword>
<dbReference type="GO" id="GO:0009688">
    <property type="term" value="P:abscisic acid biosynthetic process"/>
    <property type="evidence" value="ECO:0007669"/>
    <property type="project" value="UniProtKB-ARBA"/>
</dbReference>
<name>A0A8H8R048_9HELO</name>
<sequence>MAETASYSAVVTGGASGIGEAVCAKLASRGINILIADIQEAQGQALATQLSSTFSVQAKYLRVDITKEDDVKVMVETVVKLWGRLDYAANCAGICESTWAEERSVTTDVVDRTFAINQRGLWLCQKHEAQQMESQEPRAVKLEPPSRFPVRGQRGAIVNVASISALNGMGLAAYTPTKFAVIGITKNGAKFYGPNGVRCNAICPGWTLTPMLEISMGEEGYEGSKASEESAVCSNISLGRFAFSQEQANVVSFLLSNESSYVNGAHIVVDGGFNAIR</sequence>
<dbReference type="Proteomes" id="UP000431533">
    <property type="component" value="Unassembled WGS sequence"/>
</dbReference>
<gene>
    <name evidence="3" type="primary">linC_2</name>
    <name evidence="3" type="ORF">LHYA1_G004611</name>
</gene>
<dbReference type="Gene3D" id="3.40.50.720">
    <property type="entry name" value="NAD(P)-binding Rossmann-like Domain"/>
    <property type="match status" value="1"/>
</dbReference>
<dbReference type="PANTHER" id="PTHR42820">
    <property type="entry name" value="SHORT-CHAIN DEHYDROGENASE REDUCTASE"/>
    <property type="match status" value="1"/>
</dbReference>
<evidence type="ECO:0000313" key="4">
    <source>
        <dbReference type="Proteomes" id="UP000431533"/>
    </source>
</evidence>